<reference evidence="1" key="2">
    <citation type="journal article" date="2021" name="PeerJ">
        <title>Extensive microbial diversity within the chicken gut microbiome revealed by metagenomics and culture.</title>
        <authorList>
            <person name="Gilroy R."/>
            <person name="Ravi A."/>
            <person name="Getino M."/>
            <person name="Pursley I."/>
            <person name="Horton D.L."/>
            <person name="Alikhan N.F."/>
            <person name="Baker D."/>
            <person name="Gharbi K."/>
            <person name="Hall N."/>
            <person name="Watson M."/>
            <person name="Adriaenssens E.M."/>
            <person name="Foster-Nyarko E."/>
            <person name="Jarju S."/>
            <person name="Secka A."/>
            <person name="Antonio M."/>
            <person name="Oren A."/>
            <person name="Chaudhuri R.R."/>
            <person name="La Ragione R."/>
            <person name="Hildebrand F."/>
            <person name="Pallen M.J."/>
        </authorList>
    </citation>
    <scope>NUCLEOTIDE SEQUENCE</scope>
    <source>
        <strain evidence="1">15467</strain>
    </source>
</reference>
<organism evidence="1 2">
    <name type="scientific">Candidatus Egerieousia excrementavium</name>
    <dbReference type="NCBI Taxonomy" id="2840778"/>
    <lineage>
        <taxon>Bacteria</taxon>
        <taxon>Pseudomonadati</taxon>
        <taxon>Bacteroidota</taxon>
        <taxon>Bacteroidia</taxon>
        <taxon>Bacteroidales</taxon>
        <taxon>Candidatus Egerieousia</taxon>
    </lineage>
</organism>
<dbReference type="EMBL" id="JADINB010000085">
    <property type="protein sequence ID" value="MBO8429057.1"/>
    <property type="molecule type" value="Genomic_DNA"/>
</dbReference>
<gene>
    <name evidence="1" type="ORF">IAC68_03870</name>
</gene>
<proteinExistence type="predicted"/>
<dbReference type="Pfam" id="PF16149">
    <property type="entry name" value="DUF4857"/>
    <property type="match status" value="1"/>
</dbReference>
<dbReference type="AlphaFoldDB" id="A0A9D9DL59"/>
<reference evidence="1" key="1">
    <citation type="submission" date="2020-10" db="EMBL/GenBank/DDBJ databases">
        <authorList>
            <person name="Gilroy R."/>
        </authorList>
    </citation>
    <scope>NUCLEOTIDE SEQUENCE</scope>
    <source>
        <strain evidence="1">15467</strain>
    </source>
</reference>
<evidence type="ECO:0000313" key="1">
    <source>
        <dbReference type="EMBL" id="MBO8429057.1"/>
    </source>
</evidence>
<name>A0A9D9DL59_9BACT</name>
<comment type="caution">
    <text evidence="1">The sequence shown here is derived from an EMBL/GenBank/DDBJ whole genome shotgun (WGS) entry which is preliminary data.</text>
</comment>
<dbReference type="InterPro" id="IPR032333">
    <property type="entry name" value="DUF4857"/>
</dbReference>
<dbReference type="Proteomes" id="UP000823635">
    <property type="component" value="Unassembled WGS sequence"/>
</dbReference>
<sequence>MTRISKIFLCLTLAILAIWQLPWCYAFLNTKAAPNRFIMYSSLLNDFIITGYEEGKGFIRQDVAGNLYTEEAVDSLLPMFYMRQLVADEAFPDTLFGVAVSPLEVQRTSFNLRIRPSAVNGPETRLYFLLESMPKRVDLQMPEDAFRFTDTGIEFIIMETNSVDAAKSGRFTQVLRDKGFAFPPRKVSGNPTTMKEYDNGYLLIDANGNVFHLKQTAGQPYVKALSLPENVEARHIFLTEFRDRRLLGFLTDTRNRCFAILSDGSMTETGIPSYNPETDNFTIIGNMFDMTVRISSPDATHYYGLSADDYSLLKSYEPASESGTHIPGLSFTSPYDRHVRPRF</sequence>
<protein>
    <submittedName>
        <fullName evidence="1">DUF4857 domain-containing protein</fullName>
    </submittedName>
</protein>
<accession>A0A9D9DL59</accession>
<evidence type="ECO:0000313" key="2">
    <source>
        <dbReference type="Proteomes" id="UP000823635"/>
    </source>
</evidence>